<sequence>MTQDGKELVYANLPDYEDPPEWIHPQGRNYSDEYNNDLQQFLPRNLILQRNQVSEQLGFNIRGGKEHHCGIYVSKVTLDSEADKLGLREADQILSVNRVNFEDIDHAEAVNILKRNISINMQVRFFPYGYDRTYDKSRYLLANHQQSPNNHH</sequence>
<dbReference type="Proteomes" id="UP000242188">
    <property type="component" value="Unassembled WGS sequence"/>
</dbReference>
<dbReference type="OrthoDB" id="6021951at2759"/>
<dbReference type="InterPro" id="IPR001478">
    <property type="entry name" value="PDZ"/>
</dbReference>
<proteinExistence type="predicted"/>
<reference evidence="2 3" key="1">
    <citation type="journal article" date="2017" name="Nat. Ecol. Evol.">
        <title>Scallop genome provides insights into evolution of bilaterian karyotype and development.</title>
        <authorList>
            <person name="Wang S."/>
            <person name="Zhang J."/>
            <person name="Jiao W."/>
            <person name="Li J."/>
            <person name="Xun X."/>
            <person name="Sun Y."/>
            <person name="Guo X."/>
            <person name="Huan P."/>
            <person name="Dong B."/>
            <person name="Zhang L."/>
            <person name="Hu X."/>
            <person name="Sun X."/>
            <person name="Wang J."/>
            <person name="Zhao C."/>
            <person name="Wang Y."/>
            <person name="Wang D."/>
            <person name="Huang X."/>
            <person name="Wang R."/>
            <person name="Lv J."/>
            <person name="Li Y."/>
            <person name="Zhang Z."/>
            <person name="Liu B."/>
            <person name="Lu W."/>
            <person name="Hui Y."/>
            <person name="Liang J."/>
            <person name="Zhou Z."/>
            <person name="Hou R."/>
            <person name="Li X."/>
            <person name="Liu Y."/>
            <person name="Li H."/>
            <person name="Ning X."/>
            <person name="Lin Y."/>
            <person name="Zhao L."/>
            <person name="Xing Q."/>
            <person name="Dou J."/>
            <person name="Li Y."/>
            <person name="Mao J."/>
            <person name="Guo H."/>
            <person name="Dou H."/>
            <person name="Li T."/>
            <person name="Mu C."/>
            <person name="Jiang W."/>
            <person name="Fu Q."/>
            <person name="Fu X."/>
            <person name="Miao Y."/>
            <person name="Liu J."/>
            <person name="Yu Q."/>
            <person name="Li R."/>
            <person name="Liao H."/>
            <person name="Li X."/>
            <person name="Kong Y."/>
            <person name="Jiang Z."/>
            <person name="Chourrout D."/>
            <person name="Li R."/>
            <person name="Bao Z."/>
        </authorList>
    </citation>
    <scope>NUCLEOTIDE SEQUENCE [LARGE SCALE GENOMIC DNA]</scope>
    <source>
        <strain evidence="2 3">PY_sf001</strain>
    </source>
</reference>
<dbReference type="SMART" id="SM00228">
    <property type="entry name" value="PDZ"/>
    <property type="match status" value="1"/>
</dbReference>
<dbReference type="Gene3D" id="2.30.42.10">
    <property type="match status" value="1"/>
</dbReference>
<dbReference type="InterPro" id="IPR051109">
    <property type="entry name" value="MAM_complex_regulator"/>
</dbReference>
<keyword evidence="3" id="KW-1185">Reference proteome</keyword>
<dbReference type="SUPFAM" id="SSF50156">
    <property type="entry name" value="PDZ domain-like"/>
    <property type="match status" value="1"/>
</dbReference>
<dbReference type="Pfam" id="PF00595">
    <property type="entry name" value="PDZ"/>
    <property type="match status" value="1"/>
</dbReference>
<dbReference type="EMBL" id="NEDP02004995">
    <property type="protein sequence ID" value="OWF43803.1"/>
    <property type="molecule type" value="Genomic_DNA"/>
</dbReference>
<comment type="caution">
    <text evidence="2">The sequence shown here is derived from an EMBL/GenBank/DDBJ whole genome shotgun (WGS) entry which is preliminary data.</text>
</comment>
<dbReference type="PANTHER" id="PTHR14063">
    <property type="entry name" value="PROTEIN LIN-7 HOMOLOG"/>
    <property type="match status" value="1"/>
</dbReference>
<gene>
    <name evidence="2" type="ORF">KP79_PYT12606</name>
</gene>
<dbReference type="InterPro" id="IPR036034">
    <property type="entry name" value="PDZ_sf"/>
</dbReference>
<evidence type="ECO:0000259" key="1">
    <source>
        <dbReference type="PROSITE" id="PS50106"/>
    </source>
</evidence>
<protein>
    <submittedName>
        <fullName evidence="2">PDZ domain-containing protein 11</fullName>
    </submittedName>
</protein>
<evidence type="ECO:0000313" key="2">
    <source>
        <dbReference type="EMBL" id="OWF43803.1"/>
    </source>
</evidence>
<dbReference type="STRING" id="6573.A0A210Q4Y4"/>
<organism evidence="2 3">
    <name type="scientific">Mizuhopecten yessoensis</name>
    <name type="common">Japanese scallop</name>
    <name type="synonym">Patinopecten yessoensis</name>
    <dbReference type="NCBI Taxonomy" id="6573"/>
    <lineage>
        <taxon>Eukaryota</taxon>
        <taxon>Metazoa</taxon>
        <taxon>Spiralia</taxon>
        <taxon>Lophotrochozoa</taxon>
        <taxon>Mollusca</taxon>
        <taxon>Bivalvia</taxon>
        <taxon>Autobranchia</taxon>
        <taxon>Pteriomorphia</taxon>
        <taxon>Pectinida</taxon>
        <taxon>Pectinoidea</taxon>
        <taxon>Pectinidae</taxon>
        <taxon>Mizuhopecten</taxon>
    </lineage>
</organism>
<dbReference type="PROSITE" id="PS50106">
    <property type="entry name" value="PDZ"/>
    <property type="match status" value="1"/>
</dbReference>
<evidence type="ECO:0000313" key="3">
    <source>
        <dbReference type="Proteomes" id="UP000242188"/>
    </source>
</evidence>
<name>A0A210Q4Y4_MIZYE</name>
<accession>A0A210Q4Y4</accession>
<dbReference type="AlphaFoldDB" id="A0A210Q4Y4"/>
<feature type="domain" description="PDZ" evidence="1">
    <location>
        <begin position="45"/>
        <end position="115"/>
    </location>
</feature>